<dbReference type="AlphaFoldDB" id="A0A9Q3BTR0"/>
<dbReference type="Proteomes" id="UP000765509">
    <property type="component" value="Unassembled WGS sequence"/>
</dbReference>
<evidence type="ECO:0000313" key="2">
    <source>
        <dbReference type="Proteomes" id="UP000765509"/>
    </source>
</evidence>
<keyword evidence="2" id="KW-1185">Reference proteome</keyword>
<organism evidence="1 2">
    <name type="scientific">Austropuccinia psidii MF-1</name>
    <dbReference type="NCBI Taxonomy" id="1389203"/>
    <lineage>
        <taxon>Eukaryota</taxon>
        <taxon>Fungi</taxon>
        <taxon>Dikarya</taxon>
        <taxon>Basidiomycota</taxon>
        <taxon>Pucciniomycotina</taxon>
        <taxon>Pucciniomycetes</taxon>
        <taxon>Pucciniales</taxon>
        <taxon>Sphaerophragmiaceae</taxon>
        <taxon>Austropuccinia</taxon>
    </lineage>
</organism>
<gene>
    <name evidence="1" type="ORF">O181_011944</name>
</gene>
<dbReference type="OrthoDB" id="1408296at2759"/>
<sequence>MYNMSDRKFVIEDLRAALSGNNSDAILKPQVKINRLGEGITPRLTSDGLTFHFWSRSLNKLIERTHRVANYFGSKEEDSNRERNAGIQSLIEKSINASLKYLIEDKDKARQSFACLCHQFEKLL</sequence>
<protein>
    <submittedName>
        <fullName evidence="1">Uncharacterized protein</fullName>
    </submittedName>
</protein>
<proteinExistence type="predicted"/>
<dbReference type="EMBL" id="AVOT02003015">
    <property type="protein sequence ID" value="MBW0472229.1"/>
    <property type="molecule type" value="Genomic_DNA"/>
</dbReference>
<reference evidence="1" key="1">
    <citation type="submission" date="2021-03" db="EMBL/GenBank/DDBJ databases">
        <title>Draft genome sequence of rust myrtle Austropuccinia psidii MF-1, a brazilian biotype.</title>
        <authorList>
            <person name="Quecine M.C."/>
            <person name="Pachon D.M.R."/>
            <person name="Bonatelli M.L."/>
            <person name="Correr F.H."/>
            <person name="Franceschini L.M."/>
            <person name="Leite T.F."/>
            <person name="Margarido G.R.A."/>
            <person name="Almeida C.A."/>
            <person name="Ferrarezi J.A."/>
            <person name="Labate C.A."/>
        </authorList>
    </citation>
    <scope>NUCLEOTIDE SEQUENCE</scope>
    <source>
        <strain evidence="1">MF-1</strain>
    </source>
</reference>
<comment type="caution">
    <text evidence="1">The sequence shown here is derived from an EMBL/GenBank/DDBJ whole genome shotgun (WGS) entry which is preliminary data.</text>
</comment>
<evidence type="ECO:0000313" key="1">
    <source>
        <dbReference type="EMBL" id="MBW0472229.1"/>
    </source>
</evidence>
<accession>A0A9Q3BTR0</accession>
<name>A0A9Q3BTR0_9BASI</name>